<dbReference type="RefSeq" id="WP_101541580.1">
    <property type="nucleotide sequence ID" value="NZ_PKGU01000006.1"/>
</dbReference>
<comment type="caution">
    <text evidence="1">The sequence shown here is derived from an EMBL/GenBank/DDBJ whole genome shotgun (WGS) entry which is preliminary data.</text>
</comment>
<dbReference type="Proteomes" id="UP000242263">
    <property type="component" value="Unassembled WGS sequence"/>
</dbReference>
<evidence type="ECO:0000313" key="1">
    <source>
        <dbReference type="EMBL" id="PKZ14041.1"/>
    </source>
</evidence>
<name>A0A2I1M1N4_9BIFI</name>
<protein>
    <recommendedName>
        <fullName evidence="3">Phage tail family protein</fullName>
    </recommendedName>
</protein>
<sequence length="283" mass="31407">MRTLTYTTGNKARVFDLNTRALRVNQLNPMRVSAWDYEITGRRVINAMRKAKAYEMTVTSRDVDTLDDFARLAEADFTNHTPGRLLVNNTWQQAAYIVDSKSDGLVKPHVQQVTFTMVLLDGCWRFEKVKNVIPTAASALSMNFGYLGYPHGYPHAYSLDLSTPVFDTQVESDTPLGLRFYGPVTNPSILINGNNYQVDATVPDGATVTVNPISEPPTVTLTNKDGTVEDIFHLAHIGNGLGSGDYIFEPVTPGPMDVSYSANMSFDVILYEERSGLPWNTLN</sequence>
<accession>A0A2I1M1N4</accession>
<dbReference type="EMBL" id="PKGU01000006">
    <property type="protein sequence ID" value="PKZ14041.1"/>
    <property type="molecule type" value="Genomic_DNA"/>
</dbReference>
<evidence type="ECO:0000313" key="2">
    <source>
        <dbReference type="Proteomes" id="UP000242263"/>
    </source>
</evidence>
<organism evidence="1 2">
    <name type="scientific">Alloscardovia omnicolens</name>
    <dbReference type="NCBI Taxonomy" id="419015"/>
    <lineage>
        <taxon>Bacteria</taxon>
        <taxon>Bacillati</taxon>
        <taxon>Actinomycetota</taxon>
        <taxon>Actinomycetes</taxon>
        <taxon>Bifidobacteriales</taxon>
        <taxon>Bifidobacteriaceae</taxon>
        <taxon>Alloscardovia</taxon>
    </lineage>
</organism>
<evidence type="ECO:0008006" key="3">
    <source>
        <dbReference type="Google" id="ProtNLM"/>
    </source>
</evidence>
<reference evidence="1 2" key="1">
    <citation type="submission" date="2017-12" db="EMBL/GenBank/DDBJ databases">
        <title>Phylogenetic diversity of female urinary microbiome.</title>
        <authorList>
            <person name="Thomas-White K."/>
            <person name="Wolfe A.J."/>
        </authorList>
    </citation>
    <scope>NUCLEOTIDE SEQUENCE [LARGE SCALE GENOMIC DNA]</scope>
    <source>
        <strain evidence="1 2">UMB0064</strain>
    </source>
</reference>
<gene>
    <name evidence="1" type="ORF">CYJ32_07395</name>
</gene>
<proteinExistence type="predicted"/>
<dbReference type="AlphaFoldDB" id="A0A2I1M1N4"/>